<comment type="catalytic activity">
    <reaction evidence="1">
        <text>Endonucleolytic cleavage to 5'-phosphomonoester.</text>
        <dbReference type="EC" id="3.1.26.4"/>
    </reaction>
</comment>
<dbReference type="Pfam" id="PF00075">
    <property type="entry name" value="RNase_H"/>
    <property type="match status" value="1"/>
</dbReference>
<evidence type="ECO:0000256" key="6">
    <source>
        <dbReference type="ARBA" id="ARBA00022759"/>
    </source>
</evidence>
<feature type="region of interest" description="Disordered" evidence="8">
    <location>
        <begin position="371"/>
        <end position="401"/>
    </location>
</feature>
<dbReference type="Proteomes" id="UP000800038">
    <property type="component" value="Unassembled WGS sequence"/>
</dbReference>
<dbReference type="InterPro" id="IPR002156">
    <property type="entry name" value="RNaseH_domain"/>
</dbReference>
<keyword evidence="5" id="KW-0479">Metal-binding</keyword>
<dbReference type="Gene3D" id="3.30.420.10">
    <property type="entry name" value="Ribonuclease H-like superfamily/Ribonuclease H"/>
    <property type="match status" value="1"/>
</dbReference>
<evidence type="ECO:0000256" key="2">
    <source>
        <dbReference type="ARBA" id="ARBA00005300"/>
    </source>
</evidence>
<name>A0A6A5SIN0_9PLEO</name>
<protein>
    <recommendedName>
        <fullName evidence="3">ribonuclease H</fullName>
        <ecNumber evidence="3">3.1.26.4</ecNumber>
    </recommendedName>
</protein>
<keyword evidence="7" id="KW-0378">Hydrolase</keyword>
<evidence type="ECO:0000256" key="4">
    <source>
        <dbReference type="ARBA" id="ARBA00022722"/>
    </source>
</evidence>
<evidence type="ECO:0000256" key="8">
    <source>
        <dbReference type="SAM" id="MobiDB-lite"/>
    </source>
</evidence>
<dbReference type="PANTHER" id="PTHR10642">
    <property type="entry name" value="RIBONUCLEASE H1"/>
    <property type="match status" value="1"/>
</dbReference>
<evidence type="ECO:0000256" key="3">
    <source>
        <dbReference type="ARBA" id="ARBA00012180"/>
    </source>
</evidence>
<dbReference type="SUPFAM" id="SSF55658">
    <property type="entry name" value="L9 N-domain-like"/>
    <property type="match status" value="2"/>
</dbReference>
<evidence type="ECO:0000256" key="5">
    <source>
        <dbReference type="ARBA" id="ARBA00022723"/>
    </source>
</evidence>
<proteinExistence type="inferred from homology"/>
<dbReference type="AlphaFoldDB" id="A0A6A5SIN0"/>
<feature type="region of interest" description="Disordered" evidence="8">
    <location>
        <begin position="149"/>
        <end position="180"/>
    </location>
</feature>
<dbReference type="InterPro" id="IPR012337">
    <property type="entry name" value="RNaseH-like_sf"/>
</dbReference>
<reference evidence="10" key="1">
    <citation type="journal article" date="2020" name="Stud. Mycol.">
        <title>101 Dothideomycetes genomes: a test case for predicting lifestyles and emergence of pathogens.</title>
        <authorList>
            <person name="Haridas S."/>
            <person name="Albert R."/>
            <person name="Binder M."/>
            <person name="Bloem J."/>
            <person name="Labutti K."/>
            <person name="Salamov A."/>
            <person name="Andreopoulos B."/>
            <person name="Baker S."/>
            <person name="Barry K."/>
            <person name="Bills G."/>
            <person name="Bluhm B."/>
            <person name="Cannon C."/>
            <person name="Castanera R."/>
            <person name="Culley D."/>
            <person name="Daum C."/>
            <person name="Ezra D."/>
            <person name="Gonzalez J."/>
            <person name="Henrissat B."/>
            <person name="Kuo A."/>
            <person name="Liang C."/>
            <person name="Lipzen A."/>
            <person name="Lutzoni F."/>
            <person name="Magnuson J."/>
            <person name="Mondo S."/>
            <person name="Nolan M."/>
            <person name="Ohm R."/>
            <person name="Pangilinan J."/>
            <person name="Park H.-J."/>
            <person name="Ramirez L."/>
            <person name="Alfaro M."/>
            <person name="Sun H."/>
            <person name="Tritt A."/>
            <person name="Yoshinaga Y."/>
            <person name="Zwiers L.-H."/>
            <person name="Turgeon B."/>
            <person name="Goodwin S."/>
            <person name="Spatafora J."/>
            <person name="Crous P."/>
            <person name="Grigoriev I."/>
        </authorList>
    </citation>
    <scope>NUCLEOTIDE SEQUENCE</scope>
    <source>
        <strain evidence="10">CBS 161.51</strain>
    </source>
</reference>
<dbReference type="CDD" id="cd09280">
    <property type="entry name" value="RNase_HI_eukaryote_like"/>
    <property type="match status" value="1"/>
</dbReference>
<comment type="similarity">
    <text evidence="2">Belongs to the RNase H family.</text>
</comment>
<dbReference type="InterPro" id="IPR011320">
    <property type="entry name" value="RNase_H1_N"/>
</dbReference>
<evidence type="ECO:0000259" key="9">
    <source>
        <dbReference type="PROSITE" id="PS50879"/>
    </source>
</evidence>
<dbReference type="Pfam" id="PF01693">
    <property type="entry name" value="Cauli_VI"/>
    <property type="match status" value="2"/>
</dbReference>
<feature type="domain" description="RNase H type-1" evidence="9">
    <location>
        <begin position="227"/>
        <end position="377"/>
    </location>
</feature>
<feature type="compositionally biased region" description="Polar residues" evidence="8">
    <location>
        <begin position="375"/>
        <end position="397"/>
    </location>
</feature>
<organism evidence="10 11">
    <name type="scientific">Clathrospora elynae</name>
    <dbReference type="NCBI Taxonomy" id="706981"/>
    <lineage>
        <taxon>Eukaryota</taxon>
        <taxon>Fungi</taxon>
        <taxon>Dikarya</taxon>
        <taxon>Ascomycota</taxon>
        <taxon>Pezizomycotina</taxon>
        <taxon>Dothideomycetes</taxon>
        <taxon>Pleosporomycetidae</taxon>
        <taxon>Pleosporales</taxon>
        <taxon>Diademaceae</taxon>
        <taxon>Clathrospora</taxon>
    </lineage>
</organism>
<dbReference type="GO" id="GO:0004523">
    <property type="term" value="F:RNA-DNA hybrid ribonuclease activity"/>
    <property type="evidence" value="ECO:0007669"/>
    <property type="project" value="UniProtKB-EC"/>
</dbReference>
<dbReference type="GO" id="GO:0046872">
    <property type="term" value="F:metal ion binding"/>
    <property type="evidence" value="ECO:0007669"/>
    <property type="project" value="UniProtKB-KW"/>
</dbReference>
<dbReference type="PANTHER" id="PTHR10642:SF26">
    <property type="entry name" value="RIBONUCLEASE H1"/>
    <property type="match status" value="1"/>
</dbReference>
<evidence type="ECO:0000256" key="7">
    <source>
        <dbReference type="ARBA" id="ARBA00022801"/>
    </source>
</evidence>
<dbReference type="GO" id="GO:0043137">
    <property type="term" value="P:DNA replication, removal of RNA primer"/>
    <property type="evidence" value="ECO:0007669"/>
    <property type="project" value="TreeGrafter"/>
</dbReference>
<dbReference type="SUPFAM" id="SSF53098">
    <property type="entry name" value="Ribonuclease H-like"/>
    <property type="match status" value="1"/>
</dbReference>
<dbReference type="InterPro" id="IPR050092">
    <property type="entry name" value="RNase_H"/>
</dbReference>
<sequence>MAGTGPKTTTTSSGKRKRDTSTTFYAVKVGKEPGIHLSWPDASESIQGVTNPVYKKFSTLAEAEAFIRGASNTPAKLGKVKYYGVAVGHVPGVYTDYTSVQTQTKGCRGSKQKAFATQAEAQGYVDEFRRGSSAPISLRGDLSETSSIAASKMDQSVEPVPKRQKKDNAPPTMASDGIKYEPGMGPLPEKAEDGFDPTIKLHPDRGDIRAKTEEERNATKIQPTGDFSGPVVVYTDGSSLGNGRVGAVGGVGVYFGQNDARNISEALRGDRQTNQRAELTAVARALDHIPIDREALIITDSNYSIKCLTVWFLNWEKKNWRNSAGKPVENRDLIEPILARIREREMCRAKTNFKWVKGHGNDPGNVAADGLACQGSRSSTPQLRSAPETSPTLNTPTRKQHAVQTKLAMKREPQSNPDADHVDDGGDFDYDALFNDIDAEPSNQAVAGAPLPEYVVPPTVAAERPFRAGAQEGKKHLEQVTNGTLPEPEVNGVERRVHLQGKTDGVVKTIVTQEKIERE</sequence>
<dbReference type="PROSITE" id="PS50879">
    <property type="entry name" value="RNASE_H_1"/>
    <property type="match status" value="1"/>
</dbReference>
<evidence type="ECO:0000313" key="11">
    <source>
        <dbReference type="Proteomes" id="UP000800038"/>
    </source>
</evidence>
<dbReference type="OrthoDB" id="407198at2759"/>
<keyword evidence="4" id="KW-0540">Nuclease</keyword>
<dbReference type="EMBL" id="ML976107">
    <property type="protein sequence ID" value="KAF1938376.1"/>
    <property type="molecule type" value="Genomic_DNA"/>
</dbReference>
<dbReference type="EC" id="3.1.26.4" evidence="3"/>
<evidence type="ECO:0000256" key="1">
    <source>
        <dbReference type="ARBA" id="ARBA00000077"/>
    </source>
</evidence>
<dbReference type="FunFam" id="3.30.420.10:FF:000090">
    <property type="entry name" value="Ribonuclease H"/>
    <property type="match status" value="1"/>
</dbReference>
<accession>A0A6A5SIN0</accession>
<evidence type="ECO:0000313" key="10">
    <source>
        <dbReference type="EMBL" id="KAF1938376.1"/>
    </source>
</evidence>
<feature type="region of interest" description="Disordered" evidence="8">
    <location>
        <begin position="1"/>
        <end position="21"/>
    </location>
</feature>
<keyword evidence="6" id="KW-0255">Endonuclease</keyword>
<keyword evidence="11" id="KW-1185">Reference proteome</keyword>
<dbReference type="GO" id="GO:0003676">
    <property type="term" value="F:nucleic acid binding"/>
    <property type="evidence" value="ECO:0007669"/>
    <property type="project" value="InterPro"/>
</dbReference>
<gene>
    <name evidence="10" type="ORF">EJ02DRAFT_446877</name>
</gene>
<dbReference type="Gene3D" id="3.40.970.10">
    <property type="entry name" value="Ribonuclease H1, N-terminal domain"/>
    <property type="match status" value="2"/>
</dbReference>
<dbReference type="InterPro" id="IPR037056">
    <property type="entry name" value="RNase_H1_N_sf"/>
</dbReference>
<dbReference type="InterPro" id="IPR009027">
    <property type="entry name" value="Ribosomal_bL9/RNase_H1_N"/>
</dbReference>
<feature type="compositionally biased region" description="Low complexity" evidence="8">
    <location>
        <begin position="1"/>
        <end position="13"/>
    </location>
</feature>
<dbReference type="InterPro" id="IPR036397">
    <property type="entry name" value="RNaseH_sf"/>
</dbReference>